<sequence>MVEEGQSTGSLVDSSACDIQSSSRIKVSFGVKRTNEVKIQDVPSTVMNADIDSDEERAHEEAKNRAKRRKIKNLHELETFLTDEGRAKLAILTEGQIIERMLFEVTHDRRQLILVNFVPYHDI</sequence>
<evidence type="ECO:0000313" key="2">
    <source>
        <dbReference type="WBParaSite" id="Hba_13457"/>
    </source>
</evidence>
<organism evidence="1 2">
    <name type="scientific">Heterorhabditis bacteriophora</name>
    <name type="common">Entomopathogenic nematode worm</name>
    <dbReference type="NCBI Taxonomy" id="37862"/>
    <lineage>
        <taxon>Eukaryota</taxon>
        <taxon>Metazoa</taxon>
        <taxon>Ecdysozoa</taxon>
        <taxon>Nematoda</taxon>
        <taxon>Chromadorea</taxon>
        <taxon>Rhabditida</taxon>
        <taxon>Rhabditina</taxon>
        <taxon>Rhabditomorpha</taxon>
        <taxon>Strongyloidea</taxon>
        <taxon>Heterorhabditidae</taxon>
        <taxon>Heterorhabditis</taxon>
    </lineage>
</organism>
<dbReference type="WBParaSite" id="Hba_13457">
    <property type="protein sequence ID" value="Hba_13457"/>
    <property type="gene ID" value="Hba_13457"/>
</dbReference>
<keyword evidence="1" id="KW-1185">Reference proteome</keyword>
<accession>A0A1I7X7Q4</accession>
<dbReference type="AlphaFoldDB" id="A0A1I7X7Q4"/>
<proteinExistence type="predicted"/>
<reference evidence="2" key="1">
    <citation type="submission" date="2016-11" db="UniProtKB">
        <authorList>
            <consortium name="WormBaseParasite"/>
        </authorList>
    </citation>
    <scope>IDENTIFICATION</scope>
</reference>
<dbReference type="Proteomes" id="UP000095283">
    <property type="component" value="Unplaced"/>
</dbReference>
<protein>
    <submittedName>
        <fullName evidence="2">Uncharacterized protein</fullName>
    </submittedName>
</protein>
<evidence type="ECO:0000313" key="1">
    <source>
        <dbReference type="Proteomes" id="UP000095283"/>
    </source>
</evidence>
<name>A0A1I7X7Q4_HETBA</name>